<evidence type="ECO:0000256" key="4">
    <source>
        <dbReference type="ARBA" id="ARBA00023239"/>
    </source>
</evidence>
<dbReference type="CDD" id="cd06578">
    <property type="entry name" value="HemD"/>
    <property type="match status" value="1"/>
</dbReference>
<evidence type="ECO:0000256" key="2">
    <source>
        <dbReference type="ARBA" id="ARBA00008133"/>
    </source>
</evidence>
<protein>
    <recommendedName>
        <fullName evidence="7 9">Uroporphyrinogen-III synthase</fullName>
        <ecNumber evidence="3 9">4.2.1.75</ecNumber>
    </recommendedName>
</protein>
<keyword evidence="4 9" id="KW-0456">Lyase</keyword>
<organism evidence="11 12">
    <name type="scientific">Salinisphaera dokdonensis CL-ES53</name>
    <dbReference type="NCBI Taxonomy" id="1304272"/>
    <lineage>
        <taxon>Bacteria</taxon>
        <taxon>Pseudomonadati</taxon>
        <taxon>Pseudomonadota</taxon>
        <taxon>Gammaproteobacteria</taxon>
        <taxon>Salinisphaerales</taxon>
        <taxon>Salinisphaeraceae</taxon>
        <taxon>Salinisphaera</taxon>
    </lineage>
</organism>
<keyword evidence="5 9" id="KW-0627">Porphyrin biosynthesis</keyword>
<evidence type="ECO:0000256" key="1">
    <source>
        <dbReference type="ARBA" id="ARBA00004772"/>
    </source>
</evidence>
<dbReference type="Pfam" id="PF02602">
    <property type="entry name" value="HEM4"/>
    <property type="match status" value="1"/>
</dbReference>
<keyword evidence="12" id="KW-1185">Reference proteome</keyword>
<feature type="domain" description="Tetrapyrrole biosynthesis uroporphyrinogen III synthase" evidence="10">
    <location>
        <begin position="21"/>
        <end position="225"/>
    </location>
</feature>
<comment type="function">
    <text evidence="6 9">Catalyzes cyclization of the linear tetrapyrrole, hydroxymethylbilane, to the macrocyclic uroporphyrinogen III.</text>
</comment>
<accession>A0ABV2B2N6</accession>
<evidence type="ECO:0000313" key="11">
    <source>
        <dbReference type="EMBL" id="MES1929880.1"/>
    </source>
</evidence>
<dbReference type="SUPFAM" id="SSF69618">
    <property type="entry name" value="HemD-like"/>
    <property type="match status" value="1"/>
</dbReference>
<comment type="caution">
    <text evidence="11">The sequence shown here is derived from an EMBL/GenBank/DDBJ whole genome shotgun (WGS) entry which is preliminary data.</text>
</comment>
<dbReference type="InterPro" id="IPR036108">
    <property type="entry name" value="4pyrrol_syn_uPrphyn_synt_sf"/>
</dbReference>
<dbReference type="EC" id="4.2.1.75" evidence="3 9"/>
<evidence type="ECO:0000313" key="12">
    <source>
        <dbReference type="Proteomes" id="UP001460888"/>
    </source>
</evidence>
<evidence type="ECO:0000256" key="7">
    <source>
        <dbReference type="ARBA" id="ARBA00040167"/>
    </source>
</evidence>
<sequence>MTAPLAGRRVWLTRAAHQAEPWAQALEAAGAEVLREPLMAIDTPADDAAARAALASAAEADVVIATSTNAVHSAWQLQPDFTPDGRLYAVGAATAAALELATGRAVEKPDGGFSSEGLLALESLSQLQSKRVAILAGEGGRTTLIDALRARGAEVDKAALYRRRWLTIDTRRLARLIDASDAVIVTSGEAVAHLVDQVSKAHEAGLAARLAECRLVAPSARVVKQTDQRLNWIHEPVIVERIGGDAIVAALARVWKGDRQ</sequence>
<dbReference type="PANTHER" id="PTHR38042:SF1">
    <property type="entry name" value="UROPORPHYRINOGEN-III SYNTHASE, CHLOROPLASTIC"/>
    <property type="match status" value="1"/>
</dbReference>
<reference evidence="11 12" key="1">
    <citation type="submission" date="2013-03" db="EMBL/GenBank/DDBJ databases">
        <title>Salinisphaera dokdonensis CL-ES53 Genome Sequencing.</title>
        <authorList>
            <person name="Li C."/>
            <person name="Lai Q."/>
            <person name="Shao Z."/>
        </authorList>
    </citation>
    <scope>NUCLEOTIDE SEQUENCE [LARGE SCALE GENOMIC DNA]</scope>
    <source>
        <strain evidence="11 12">CL-ES53</strain>
    </source>
</reference>
<proteinExistence type="inferred from homology"/>
<dbReference type="RefSeq" id="WP_353111535.1">
    <property type="nucleotide sequence ID" value="NZ_APND01000003.1"/>
</dbReference>
<comment type="catalytic activity">
    <reaction evidence="8 9">
        <text>hydroxymethylbilane = uroporphyrinogen III + H2O</text>
        <dbReference type="Rhea" id="RHEA:18965"/>
        <dbReference type="ChEBI" id="CHEBI:15377"/>
        <dbReference type="ChEBI" id="CHEBI:57308"/>
        <dbReference type="ChEBI" id="CHEBI:57845"/>
        <dbReference type="EC" id="4.2.1.75"/>
    </reaction>
</comment>
<dbReference type="Gene3D" id="3.40.50.10090">
    <property type="match status" value="2"/>
</dbReference>
<dbReference type="PANTHER" id="PTHR38042">
    <property type="entry name" value="UROPORPHYRINOGEN-III SYNTHASE, CHLOROPLASTIC"/>
    <property type="match status" value="1"/>
</dbReference>
<evidence type="ECO:0000256" key="9">
    <source>
        <dbReference type="RuleBase" id="RU366031"/>
    </source>
</evidence>
<dbReference type="InterPro" id="IPR003754">
    <property type="entry name" value="4pyrrol_synth_uPrphyn_synth"/>
</dbReference>
<comment type="pathway">
    <text evidence="1 9">Porphyrin-containing compound metabolism; protoporphyrin-IX biosynthesis; coproporphyrinogen-III from 5-aminolevulinate: step 3/4.</text>
</comment>
<dbReference type="InterPro" id="IPR039793">
    <property type="entry name" value="UROS/Hem4"/>
</dbReference>
<dbReference type="EMBL" id="APND01000003">
    <property type="protein sequence ID" value="MES1929880.1"/>
    <property type="molecule type" value="Genomic_DNA"/>
</dbReference>
<name>A0ABV2B2N6_9GAMM</name>
<evidence type="ECO:0000256" key="8">
    <source>
        <dbReference type="ARBA" id="ARBA00048617"/>
    </source>
</evidence>
<evidence type="ECO:0000256" key="3">
    <source>
        <dbReference type="ARBA" id="ARBA00013109"/>
    </source>
</evidence>
<dbReference type="Proteomes" id="UP001460888">
    <property type="component" value="Unassembled WGS sequence"/>
</dbReference>
<comment type="similarity">
    <text evidence="2 9">Belongs to the uroporphyrinogen-III synthase family.</text>
</comment>
<evidence type="ECO:0000256" key="5">
    <source>
        <dbReference type="ARBA" id="ARBA00023244"/>
    </source>
</evidence>
<evidence type="ECO:0000256" key="6">
    <source>
        <dbReference type="ARBA" id="ARBA00037589"/>
    </source>
</evidence>
<gene>
    <name evidence="11" type="ORF">SADO_11509</name>
</gene>
<evidence type="ECO:0000259" key="10">
    <source>
        <dbReference type="Pfam" id="PF02602"/>
    </source>
</evidence>